<dbReference type="Proteomes" id="UP001218218">
    <property type="component" value="Unassembled WGS sequence"/>
</dbReference>
<dbReference type="InterPro" id="IPR001138">
    <property type="entry name" value="Zn2Cys6_DnaBD"/>
</dbReference>
<dbReference type="Pfam" id="PF00172">
    <property type="entry name" value="Zn_clus"/>
    <property type="match status" value="1"/>
</dbReference>
<keyword evidence="3" id="KW-0805">Transcription regulation</keyword>
<dbReference type="Gene3D" id="4.10.240.10">
    <property type="entry name" value="Zn(2)-C6 fungal-type DNA-binding domain"/>
    <property type="match status" value="1"/>
</dbReference>
<dbReference type="GO" id="GO:0005634">
    <property type="term" value="C:nucleus"/>
    <property type="evidence" value="ECO:0007669"/>
    <property type="project" value="UniProtKB-SubCell"/>
</dbReference>
<feature type="region of interest" description="Disordered" evidence="6">
    <location>
        <begin position="87"/>
        <end position="195"/>
    </location>
</feature>
<keyword evidence="9" id="KW-1185">Reference proteome</keyword>
<feature type="domain" description="Zn(2)-C6 fungal-type" evidence="7">
    <location>
        <begin position="55"/>
        <end position="85"/>
    </location>
</feature>
<evidence type="ECO:0000313" key="9">
    <source>
        <dbReference type="Proteomes" id="UP001218218"/>
    </source>
</evidence>
<dbReference type="SUPFAM" id="SSF57701">
    <property type="entry name" value="Zn2/Cys6 DNA-binding domain"/>
    <property type="match status" value="1"/>
</dbReference>
<dbReference type="CDD" id="cd00067">
    <property type="entry name" value="GAL4"/>
    <property type="match status" value="1"/>
</dbReference>
<sequence>MDASELFAEYSTYDSPYRSGVPVGSTRTNNPSSSPLVDATSRRGTSREISTVVIACRPCRGRKIRCDSNRPSCNNCVRRKNDCVYDAAPKRRGPDRRPGTRQRSCKKRPTDGSSPPPLKRKRKAASLTDSAGVDADHSTAESPLSASGESSIAMKDTAQKPLTPRKRSATSSVSPPYNSQPRAIQPHPLPSASASAPLRITTDLYKVFRPYVTVKQQPRSPFLQPPSAVPLNAPHRKFPIPSTPAVESNQRAWWTLFLEQYALNDIVADLSYLFSDTGHWLCFLNLRFFLDMLWDPEQRLKIQPAFVLAGLAMAELMRSSDAERGADGRTRAAWLRENAQSALSIAMSGGSFDATSYLVWQILVLYESSAHPQYHPDRVAAALRVLDQILQTLSVSTIDVGEQAVSRFNNGVPIVTVPYRPHHYDRKCTCMPPGSSPADTTQTWSLPLRWDPAWSAIEVRNEECRRLSWSALSLATSYLIQCVAFDREMPVLELSNPANYAILFPGEIIDRVSPEYCSPNSPSPKESVWALYCRSLLLWNFCNRLLTPGPNAPHQTEVDADALQESWNEAQAIQDSLEMHICNYETGVAYLCQEYIYNTRMSVTQALRKWVFREISTTPGPLFNRKQAHHWIDYQSCVMKRVRLATYQLGGPQGHQLTRRPFQVSWFLNQFSVCMQIWTHDTALGDAVELAKDFLAVVDVLNALWPCKSNQAQTDNLRKQLIDACGIMGTEPPLPPTYATSLIRI</sequence>
<dbReference type="SMART" id="SM00066">
    <property type="entry name" value="GAL4"/>
    <property type="match status" value="1"/>
</dbReference>
<feature type="compositionally biased region" description="Polar residues" evidence="6">
    <location>
        <begin position="169"/>
        <end position="182"/>
    </location>
</feature>
<evidence type="ECO:0000313" key="8">
    <source>
        <dbReference type="EMBL" id="KAJ7362508.1"/>
    </source>
</evidence>
<name>A0AAD7ALX1_9AGAR</name>
<feature type="compositionally biased region" description="Polar residues" evidence="6">
    <location>
        <begin position="25"/>
        <end position="35"/>
    </location>
</feature>
<comment type="caution">
    <text evidence="8">The sequence shown here is derived from an EMBL/GenBank/DDBJ whole genome shotgun (WGS) entry which is preliminary data.</text>
</comment>
<feature type="region of interest" description="Disordered" evidence="6">
    <location>
        <begin position="14"/>
        <end position="45"/>
    </location>
</feature>
<dbReference type="PROSITE" id="PS50048">
    <property type="entry name" value="ZN2_CY6_FUNGAL_2"/>
    <property type="match status" value="1"/>
</dbReference>
<keyword evidence="5" id="KW-0539">Nucleus</keyword>
<reference evidence="8" key="1">
    <citation type="submission" date="2023-03" db="EMBL/GenBank/DDBJ databases">
        <title>Massive genome expansion in bonnet fungi (Mycena s.s.) driven by repeated elements and novel gene families across ecological guilds.</title>
        <authorList>
            <consortium name="Lawrence Berkeley National Laboratory"/>
            <person name="Harder C.B."/>
            <person name="Miyauchi S."/>
            <person name="Viragh M."/>
            <person name="Kuo A."/>
            <person name="Thoen E."/>
            <person name="Andreopoulos B."/>
            <person name="Lu D."/>
            <person name="Skrede I."/>
            <person name="Drula E."/>
            <person name="Henrissat B."/>
            <person name="Morin E."/>
            <person name="Kohler A."/>
            <person name="Barry K."/>
            <person name="LaButti K."/>
            <person name="Morin E."/>
            <person name="Salamov A."/>
            <person name="Lipzen A."/>
            <person name="Mereny Z."/>
            <person name="Hegedus B."/>
            <person name="Baldrian P."/>
            <person name="Stursova M."/>
            <person name="Weitz H."/>
            <person name="Taylor A."/>
            <person name="Grigoriev I.V."/>
            <person name="Nagy L.G."/>
            <person name="Martin F."/>
            <person name="Kauserud H."/>
        </authorList>
    </citation>
    <scope>NUCLEOTIDE SEQUENCE</scope>
    <source>
        <strain evidence="8">CBHHK002</strain>
    </source>
</reference>
<keyword evidence="4" id="KW-0804">Transcription</keyword>
<comment type="subcellular location">
    <subcellularLocation>
        <location evidence="1">Nucleus</location>
    </subcellularLocation>
</comment>
<dbReference type="AlphaFoldDB" id="A0AAD7ALX1"/>
<dbReference type="GO" id="GO:0000981">
    <property type="term" value="F:DNA-binding transcription factor activity, RNA polymerase II-specific"/>
    <property type="evidence" value="ECO:0007669"/>
    <property type="project" value="InterPro"/>
</dbReference>
<keyword evidence="2" id="KW-0479">Metal-binding</keyword>
<proteinExistence type="predicted"/>
<evidence type="ECO:0000256" key="3">
    <source>
        <dbReference type="ARBA" id="ARBA00023015"/>
    </source>
</evidence>
<accession>A0AAD7ALX1</accession>
<dbReference type="PANTHER" id="PTHR47338">
    <property type="entry name" value="ZN(II)2CYS6 TRANSCRIPTION FACTOR (EUROFUNG)-RELATED"/>
    <property type="match status" value="1"/>
</dbReference>
<evidence type="ECO:0000256" key="2">
    <source>
        <dbReference type="ARBA" id="ARBA00022723"/>
    </source>
</evidence>
<evidence type="ECO:0000256" key="5">
    <source>
        <dbReference type="ARBA" id="ARBA00023242"/>
    </source>
</evidence>
<gene>
    <name evidence="8" type="ORF">DFH08DRAFT_683323</name>
</gene>
<dbReference type="InterPro" id="IPR050815">
    <property type="entry name" value="TF_fung"/>
</dbReference>
<evidence type="ECO:0000256" key="1">
    <source>
        <dbReference type="ARBA" id="ARBA00004123"/>
    </source>
</evidence>
<protein>
    <recommendedName>
        <fullName evidence="7">Zn(2)-C6 fungal-type domain-containing protein</fullName>
    </recommendedName>
</protein>
<dbReference type="PANTHER" id="PTHR47338:SF5">
    <property type="entry name" value="ZN(II)2CYS6 TRANSCRIPTION FACTOR (EUROFUNG)"/>
    <property type="match status" value="1"/>
</dbReference>
<dbReference type="GO" id="GO:0008270">
    <property type="term" value="F:zinc ion binding"/>
    <property type="evidence" value="ECO:0007669"/>
    <property type="project" value="InterPro"/>
</dbReference>
<dbReference type="EMBL" id="JARIHO010000004">
    <property type="protein sequence ID" value="KAJ7362508.1"/>
    <property type="molecule type" value="Genomic_DNA"/>
</dbReference>
<evidence type="ECO:0000259" key="7">
    <source>
        <dbReference type="PROSITE" id="PS50048"/>
    </source>
</evidence>
<feature type="compositionally biased region" description="Polar residues" evidence="6">
    <location>
        <begin position="140"/>
        <end position="150"/>
    </location>
</feature>
<evidence type="ECO:0000256" key="4">
    <source>
        <dbReference type="ARBA" id="ARBA00023163"/>
    </source>
</evidence>
<dbReference type="InterPro" id="IPR036864">
    <property type="entry name" value="Zn2-C6_fun-type_DNA-bd_sf"/>
</dbReference>
<organism evidence="8 9">
    <name type="scientific">Mycena albidolilacea</name>
    <dbReference type="NCBI Taxonomy" id="1033008"/>
    <lineage>
        <taxon>Eukaryota</taxon>
        <taxon>Fungi</taxon>
        <taxon>Dikarya</taxon>
        <taxon>Basidiomycota</taxon>
        <taxon>Agaricomycotina</taxon>
        <taxon>Agaricomycetes</taxon>
        <taxon>Agaricomycetidae</taxon>
        <taxon>Agaricales</taxon>
        <taxon>Marasmiineae</taxon>
        <taxon>Mycenaceae</taxon>
        <taxon>Mycena</taxon>
    </lineage>
</organism>
<feature type="compositionally biased region" description="Basic residues" evidence="6">
    <location>
        <begin position="90"/>
        <end position="107"/>
    </location>
</feature>
<evidence type="ECO:0000256" key="6">
    <source>
        <dbReference type="SAM" id="MobiDB-lite"/>
    </source>
</evidence>
<dbReference type="PROSITE" id="PS00463">
    <property type="entry name" value="ZN2_CY6_FUNGAL_1"/>
    <property type="match status" value="1"/>
</dbReference>